<keyword evidence="1" id="KW-0472">Membrane</keyword>
<organism evidence="2 3">
    <name type="scientific">Pseudomonas syringae pv. actinidiae</name>
    <dbReference type="NCBI Taxonomy" id="103796"/>
    <lineage>
        <taxon>Bacteria</taxon>
        <taxon>Pseudomonadati</taxon>
        <taxon>Pseudomonadota</taxon>
        <taxon>Gammaproteobacteria</taxon>
        <taxon>Pseudomonadales</taxon>
        <taxon>Pseudomonadaceae</taxon>
        <taxon>Pseudomonas</taxon>
        <taxon>Pseudomonas syringae</taxon>
    </lineage>
</organism>
<keyword evidence="1" id="KW-0812">Transmembrane</keyword>
<dbReference type="EMBL" id="BGKA01000019">
    <property type="protein sequence ID" value="GBH14627.1"/>
    <property type="molecule type" value="Genomic_DNA"/>
</dbReference>
<sequence>MADMSYFSAEDQFHLRRLAVKSIAFIYFTFPIIFRCFEPMLFPSIKRCTNRFNKFLGHVGLAIYDHSGN</sequence>
<comment type="caution">
    <text evidence="2">The sequence shown here is derived from an EMBL/GenBank/DDBJ whole genome shotgun (WGS) entry which is preliminary data.</text>
</comment>
<accession>A0AAN4TIV4</accession>
<feature type="transmembrane region" description="Helical" evidence="1">
    <location>
        <begin position="18"/>
        <end position="37"/>
    </location>
</feature>
<protein>
    <submittedName>
        <fullName evidence="2">Uncharacterized protein</fullName>
    </submittedName>
</protein>
<reference evidence="2 3" key="1">
    <citation type="submission" date="2018-04" db="EMBL/GenBank/DDBJ databases">
        <title>Draft genome sequence of Pseudomonas syringae pv. actinidiae biovar 3 strains isolated from kiwifruit in Kagawa prefecture.</title>
        <authorList>
            <person name="Tabuchi M."/>
            <person name="Saito M."/>
            <person name="Fujiwara S."/>
            <person name="Sasa N."/>
            <person name="Akimitsu K."/>
            <person name="Gomi K."/>
            <person name="Konishi-Sugita S."/>
            <person name="Hamano K."/>
            <person name="Kataoka I."/>
        </authorList>
    </citation>
    <scope>NUCLEOTIDE SEQUENCE [LARGE SCALE GENOMIC DNA]</scope>
    <source>
        <strain evidence="2 3">MAFF212211</strain>
    </source>
</reference>
<dbReference type="AlphaFoldDB" id="A0AAN4TIV4"/>
<dbReference type="Proteomes" id="UP000248291">
    <property type="component" value="Unassembled WGS sequence"/>
</dbReference>
<evidence type="ECO:0000313" key="3">
    <source>
        <dbReference type="Proteomes" id="UP000248291"/>
    </source>
</evidence>
<evidence type="ECO:0000256" key="1">
    <source>
        <dbReference type="SAM" id="Phobius"/>
    </source>
</evidence>
<evidence type="ECO:0000313" key="2">
    <source>
        <dbReference type="EMBL" id="GBH14627.1"/>
    </source>
</evidence>
<proteinExistence type="predicted"/>
<keyword evidence="1" id="KW-1133">Transmembrane helix</keyword>
<gene>
    <name evidence="2" type="ORF">KPSA3_00520</name>
</gene>
<name>A0AAN4TIV4_PSESF</name>